<dbReference type="KEGG" id="ntd:EGO55_10340"/>
<comment type="caution">
    <text evidence="1">The sequence shown here is derived from an EMBL/GenBank/DDBJ whole genome shotgun (WGS) entry which is preliminary data.</text>
</comment>
<dbReference type="Pfam" id="PF05721">
    <property type="entry name" value="PhyH"/>
    <property type="match status" value="1"/>
</dbReference>
<accession>U2YPR1</accession>
<dbReference type="AlphaFoldDB" id="U2YPR1"/>
<dbReference type="eggNOG" id="COG5285">
    <property type="taxonomic scope" value="Bacteria"/>
</dbReference>
<dbReference type="InterPro" id="IPR008775">
    <property type="entry name" value="Phytyl_CoA_dOase-like"/>
</dbReference>
<protein>
    <recommendedName>
        <fullName evidence="3">Phytanoyl-CoA dioxygenase</fullName>
    </recommendedName>
</protein>
<sequence>MKHELIKRDVNVASARQLGLPIGGFRAMHEIILPQRLRRGVSDQIAWDVANAAPIAFKTLEGDAYTYVAESGRVRIVRGITEDAGLVIELSSDNWDNYYYEMRTNYGLLYAEAVRFLRGKFAMWDSWEPALRCLYSGTPIYNPATLDLRDLDGAKLDIHRSFLPNDDPAHMAHFLHTTGYLHIRSAFSKEEMGRISEELDQVRGAAVEGEVFSRWGTDDQGRKTVFDLHYLTLKSRLMKDLDNHAMVRFLTGLAGEHVVPSEDRDCGTHAITREFSGDSDSFGVLGWHQDCGLGGCPVTCPRVHVGIQVDAANADSSKLYFLAGSASRGCHLNISPEQARNLPIAAFDTQPGDATVHLGCILHAANTAQGRNRRRTIYTRFVNPMALDIFDPFGSVDQVIPGISGDQSMPSPADMAALVEAR</sequence>
<name>U2YPR1_9SPHN</name>
<dbReference type="GO" id="GO:0016706">
    <property type="term" value="F:2-oxoglutarate-dependent dioxygenase activity"/>
    <property type="evidence" value="ECO:0007669"/>
    <property type="project" value="UniProtKB-ARBA"/>
</dbReference>
<dbReference type="OrthoDB" id="7593462at2"/>
<dbReference type="EMBL" id="BASZ01000012">
    <property type="protein sequence ID" value="GAD50910.1"/>
    <property type="molecule type" value="Genomic_DNA"/>
</dbReference>
<organism evidence="1 2">
    <name type="scientific">Caenibius tardaugens NBRC 16725</name>
    <dbReference type="NCBI Taxonomy" id="1219035"/>
    <lineage>
        <taxon>Bacteria</taxon>
        <taxon>Pseudomonadati</taxon>
        <taxon>Pseudomonadota</taxon>
        <taxon>Alphaproteobacteria</taxon>
        <taxon>Sphingomonadales</taxon>
        <taxon>Erythrobacteraceae</taxon>
        <taxon>Caenibius</taxon>
    </lineage>
</organism>
<proteinExistence type="predicted"/>
<reference evidence="1 2" key="1">
    <citation type="submission" date="2013-09" db="EMBL/GenBank/DDBJ databases">
        <title>Whole genome shotgun sequence of Novosphingobium tardaugens NBRC 16725.</title>
        <authorList>
            <person name="Isaki S."/>
            <person name="Hosoyama A."/>
            <person name="Tsuchikane K."/>
            <person name="Katsumata H."/>
            <person name="Ando Y."/>
            <person name="Yamazaki S."/>
            <person name="Fujita N."/>
        </authorList>
    </citation>
    <scope>NUCLEOTIDE SEQUENCE [LARGE SCALE GENOMIC DNA]</scope>
    <source>
        <strain evidence="1 2">NBRC 16725</strain>
    </source>
</reference>
<dbReference type="Proteomes" id="UP000016568">
    <property type="component" value="Unassembled WGS sequence"/>
</dbReference>
<dbReference type="SUPFAM" id="SSF51197">
    <property type="entry name" value="Clavaminate synthase-like"/>
    <property type="match status" value="1"/>
</dbReference>
<evidence type="ECO:0008006" key="3">
    <source>
        <dbReference type="Google" id="ProtNLM"/>
    </source>
</evidence>
<evidence type="ECO:0000313" key="2">
    <source>
        <dbReference type="Proteomes" id="UP000016568"/>
    </source>
</evidence>
<dbReference type="RefSeq" id="WP_021691728.1">
    <property type="nucleotide sequence ID" value="NZ_BASZ01000012.1"/>
</dbReference>
<gene>
    <name evidence="1" type="ORF">NT2_12_01690</name>
</gene>
<dbReference type="Gene3D" id="2.60.120.620">
    <property type="entry name" value="q2cbj1_9rhob like domain"/>
    <property type="match status" value="1"/>
</dbReference>
<evidence type="ECO:0000313" key="1">
    <source>
        <dbReference type="EMBL" id="GAD50910.1"/>
    </source>
</evidence>
<keyword evidence="2" id="KW-1185">Reference proteome</keyword>